<dbReference type="EMBL" id="SWOV01000030">
    <property type="protein sequence ID" value="NFF88447.1"/>
    <property type="molecule type" value="Genomic_DNA"/>
</dbReference>
<evidence type="ECO:0000259" key="1">
    <source>
        <dbReference type="PROSITE" id="PS51194"/>
    </source>
</evidence>
<evidence type="ECO:0000313" key="5">
    <source>
        <dbReference type="Proteomes" id="UP000476820"/>
    </source>
</evidence>
<dbReference type="Pfam" id="PF00271">
    <property type="entry name" value="Helicase_C"/>
    <property type="match status" value="1"/>
</dbReference>
<gene>
    <name evidence="2" type="ORF">FC774_11275</name>
    <name evidence="3" type="ORF">FDB51_16440</name>
</gene>
<dbReference type="InterPro" id="IPR027417">
    <property type="entry name" value="P-loop_NTPase"/>
</dbReference>
<evidence type="ECO:0000313" key="3">
    <source>
        <dbReference type="EMBL" id="NFN36664.1"/>
    </source>
</evidence>
<evidence type="ECO:0000313" key="4">
    <source>
        <dbReference type="Proteomes" id="UP000473681"/>
    </source>
</evidence>
<dbReference type="PANTHER" id="PTHR10799">
    <property type="entry name" value="SNF2/RAD54 HELICASE FAMILY"/>
    <property type="match status" value="1"/>
</dbReference>
<feature type="domain" description="Helicase C-terminal" evidence="1">
    <location>
        <begin position="846"/>
        <end position="1009"/>
    </location>
</feature>
<dbReference type="InterPro" id="IPR001650">
    <property type="entry name" value="Helicase_C-like"/>
</dbReference>
<dbReference type="SUPFAM" id="SSF52540">
    <property type="entry name" value="P-loop containing nucleoside triphosphate hydrolases"/>
    <property type="match status" value="2"/>
</dbReference>
<name>A0A6M0V7J6_CLOBO</name>
<dbReference type="AlphaFoldDB" id="A0A6M0V7J6"/>
<dbReference type="RefSeq" id="WP_080372635.1">
    <property type="nucleotide sequence ID" value="NZ_QRCZ01000027.1"/>
</dbReference>
<dbReference type="GO" id="GO:0004386">
    <property type="term" value="F:helicase activity"/>
    <property type="evidence" value="ECO:0007669"/>
    <property type="project" value="UniProtKB-KW"/>
</dbReference>
<organism evidence="2 5">
    <name type="scientific">Clostridium botulinum</name>
    <dbReference type="NCBI Taxonomy" id="1491"/>
    <lineage>
        <taxon>Bacteria</taxon>
        <taxon>Bacillati</taxon>
        <taxon>Bacillota</taxon>
        <taxon>Clostridia</taxon>
        <taxon>Eubacteriales</taxon>
        <taxon>Clostridiaceae</taxon>
        <taxon>Clostridium</taxon>
    </lineage>
</organism>
<accession>A0A6M0V7J6</accession>
<evidence type="ECO:0000313" key="2">
    <source>
        <dbReference type="EMBL" id="NFF88447.1"/>
    </source>
</evidence>
<reference evidence="4 5" key="1">
    <citation type="submission" date="2019-04" db="EMBL/GenBank/DDBJ databases">
        <title>Genome sequencing of Clostridium botulinum Groups I-IV and Clostridium butyricum.</title>
        <authorList>
            <person name="Brunt J."/>
            <person name="Van Vliet A.H.M."/>
            <person name="Stringer S.C."/>
            <person name="Carter A.T."/>
            <person name="Peck M.W."/>
        </authorList>
    </citation>
    <scope>NUCLEOTIDE SEQUENCE [LARGE SCALE GENOMIC DNA]</scope>
    <source>
        <strain evidence="2 5">1605</strain>
        <strain evidence="3 4">CB-K-33E</strain>
    </source>
</reference>
<dbReference type="Proteomes" id="UP000476820">
    <property type="component" value="Unassembled WGS sequence"/>
</dbReference>
<dbReference type="PROSITE" id="PS51194">
    <property type="entry name" value="HELICASE_CTER"/>
    <property type="match status" value="1"/>
</dbReference>
<comment type="caution">
    <text evidence="2">The sequence shown here is derived from an EMBL/GenBank/DDBJ whole genome shotgun (WGS) entry which is preliminary data.</text>
</comment>
<dbReference type="OrthoDB" id="9760715at2"/>
<dbReference type="EMBL" id="SWVK01000028">
    <property type="protein sequence ID" value="NFN36664.1"/>
    <property type="molecule type" value="Genomic_DNA"/>
</dbReference>
<proteinExistence type="predicted"/>
<protein>
    <submittedName>
        <fullName evidence="2">SWF/SNF helicase family protein</fullName>
    </submittedName>
</protein>
<keyword evidence="2" id="KW-0378">Hydrolase</keyword>
<dbReference type="Gene3D" id="3.40.50.300">
    <property type="entry name" value="P-loop containing nucleotide triphosphate hydrolases"/>
    <property type="match status" value="2"/>
</dbReference>
<keyword evidence="2" id="KW-0547">Nucleotide-binding</keyword>
<keyword evidence="2" id="KW-0067">ATP-binding</keyword>
<sequence>MKEGKFNMEKKKNYENILIEGYYHKVAAIRYDSNNKVRYVIGSFLSRQLLDNCLTLMQKGEPIKIDAKKYVSIKKGYTCKAIRVHDENNGDGVHGIIYANDENTIKVYKNENRVDKVFEYLKANTECGLMEEWKSYFYNELDAKGCIEECEGFDFTGKAPIILLMKDIDTDLVRNIKAIGLKTHEIFMPVPEVEEIDPKMSFLEIIEKLIIPNIETEECHYNIGDPISDIFKKPIICLDSNKKKIMYPRQQIIAQGALNSVKYGINEPIINCGMGTGKTIIASRLSYSIIKEHFKTENARIAIIMPSHLLNKWIRELKESLLPLGVTPTFHIINRITDVDKLSKKPNGLEIIIFQKDITKRTYLHEHSGIKKHNTSEIYEFISKLEKNNEEIIFECCDNLKLSNMRIAAIKLEKLYGKKVVLYKPLYNDNSIIEYKVITTSKTIKETFGKSNKSYDFKIKDIQRVKDIVNILKDNINEENLIKSGSNIENPLVCPICGGPIYIKGKDMFDEDKYDKYETSVPKNMKRDNLYCSHYIKADGTNLTSTELTAIRRDSIQIIYTTDSVQHAYLDLEGNELKGEELKTAKNKGFGYSILVKQCNNKLWGAKDQIGYRNFDSAKYFYKRFGKGSIDVFIAEEVHQYSNLSSQSYSFSYLCKSSKTIIPLTGTLTGGKSSDIFYILWNLCPQKMVQLGFKYNELGRFIDNYGRRKRTTKTYTETYNQSGTGKTITGSWVEIPGISPQIINQVLSERMISRTIDDIAIPMPKLKYIKHVSEMDDELAEGYMKLKNDIINFIKLNKGINVGGAYLNGLLSYPDMPQQEPIYALHGEKLVAIPKNINIEGKLFNKERKLIETIKKEIAEDRRVLVYSIYSGKKGVSKRLKDILSKKFKVAELTSSIKLQKREDWIEEQYKNGIQVIIVNPKLVETGLDIVKYPTIYFYESSYDIKLMRQAERRAYRPNQKHECRIYYAYYKDTLQEDALKLQGSKKASSLAVEGIFSEDMLSQMGDLGESPASILNKVLEGKIKLKETDLDAFGFEDEEVTYEFNDITNEEVEITRTITTSENIIMPKQEVSQLSIFEIDEEFLKNRKVKKAKAKVSLGQLGFLFK</sequence>
<dbReference type="Proteomes" id="UP000473681">
    <property type="component" value="Unassembled WGS sequence"/>
</dbReference>
<keyword evidence="2" id="KW-0347">Helicase</keyword>